<evidence type="ECO:0000313" key="1">
    <source>
        <dbReference type="EMBL" id="MDN4481881.1"/>
    </source>
</evidence>
<proteinExistence type="predicted"/>
<dbReference type="Proteomes" id="UP001172708">
    <property type="component" value="Unassembled WGS sequence"/>
</dbReference>
<name>A0ABT8GKR1_9MICO</name>
<comment type="caution">
    <text evidence="1">The sequence shown here is derived from an EMBL/GenBank/DDBJ whole genome shotgun (WGS) entry which is preliminary data.</text>
</comment>
<keyword evidence="2" id="KW-1185">Reference proteome</keyword>
<dbReference type="RefSeq" id="WP_301143828.1">
    <property type="nucleotide sequence ID" value="NZ_JAUHQA010000029.1"/>
</dbReference>
<dbReference type="EMBL" id="JAUHQA010000029">
    <property type="protein sequence ID" value="MDN4481881.1"/>
    <property type="molecule type" value="Genomic_DNA"/>
</dbReference>
<sequence length="63" mass="7492">MTAPDDVRAFFWTVRLAYHLRRLNWAKSVREAYSWAADECWQEYRKDGFTPMEAIAEDASYAQ</sequence>
<evidence type="ECO:0000313" key="2">
    <source>
        <dbReference type="Proteomes" id="UP001172708"/>
    </source>
</evidence>
<protein>
    <submittedName>
        <fullName evidence="1">Uncharacterized protein</fullName>
    </submittedName>
</protein>
<organism evidence="1 2">
    <name type="scientific">Demequina muriae</name>
    <dbReference type="NCBI Taxonomy" id="3051664"/>
    <lineage>
        <taxon>Bacteria</taxon>
        <taxon>Bacillati</taxon>
        <taxon>Actinomycetota</taxon>
        <taxon>Actinomycetes</taxon>
        <taxon>Micrococcales</taxon>
        <taxon>Demequinaceae</taxon>
        <taxon>Demequina</taxon>
    </lineage>
</organism>
<gene>
    <name evidence="1" type="ORF">QQX02_13200</name>
</gene>
<reference evidence="1" key="1">
    <citation type="submission" date="2023-06" db="EMBL/GenBank/DDBJ databases">
        <title>Egi l300058.</title>
        <authorList>
            <person name="Gao L."/>
            <person name="Fang B.-Z."/>
            <person name="Li W.-J."/>
        </authorList>
    </citation>
    <scope>NUCLEOTIDE SEQUENCE</scope>
    <source>
        <strain evidence="1">EGI L300058</strain>
    </source>
</reference>
<accession>A0ABT8GKR1</accession>